<feature type="domain" description="2-C-methyl-D-erythritol 2,4-cyclodiphosphate synthase" evidence="11">
    <location>
        <begin position="5"/>
        <end position="158"/>
    </location>
</feature>
<dbReference type="GO" id="GO:0019288">
    <property type="term" value="P:isopentenyl diphosphate biosynthetic process, methylerythritol 4-phosphate pathway"/>
    <property type="evidence" value="ECO:0007669"/>
    <property type="project" value="UniProtKB-UniRule"/>
</dbReference>
<accession>A0AAU7KNS4</accession>
<comment type="cofactor">
    <cofactor evidence="9">
        <name>a divalent metal cation</name>
        <dbReference type="ChEBI" id="CHEBI:60240"/>
    </cofactor>
    <text evidence="9">Binds 1 divalent metal cation per subunit.</text>
</comment>
<feature type="binding site" evidence="9">
    <location>
        <begin position="136"/>
        <end position="139"/>
    </location>
    <ligand>
        <name>4-CDP-2-C-methyl-D-erythritol 2-phosphate</name>
        <dbReference type="ChEBI" id="CHEBI:57919"/>
    </ligand>
</feature>
<comment type="similarity">
    <text evidence="3 9 10">Belongs to the IspF family.</text>
</comment>
<dbReference type="CDD" id="cd00554">
    <property type="entry name" value="MECDP_synthase"/>
    <property type="match status" value="1"/>
</dbReference>
<feature type="binding site" evidence="9">
    <location>
        <begin position="65"/>
        <end position="69"/>
    </location>
    <ligand>
        <name>4-CDP-2-C-methyl-D-erythritol 2-phosphate</name>
        <dbReference type="ChEBI" id="CHEBI:57919"/>
    </ligand>
</feature>
<feature type="binding site" evidence="9">
    <location>
        <position position="14"/>
    </location>
    <ligand>
        <name>a divalent metal cation</name>
        <dbReference type="ChEBI" id="CHEBI:60240"/>
    </ligand>
</feature>
<sequence>MLLPLRIGHGFDVHRFGEGDHLMIGGVRLPFDRGFVAHSDGDVLLHAISDALLGACALGDIGHLFPDTDPEWKGADSRDLLRRVVARVAQAGYRVANLDATLMAQAPKMAPHLGAMRDALAEDLGIDRGAINVKATTTERLGFTGRGEGIAAEAVVLMAAIDNDATSAAGDPGASVTRAEST</sequence>
<reference evidence="12" key="1">
    <citation type="submission" date="2022-06" db="EMBL/GenBank/DDBJ databases">
        <title>A novel DMS-producing enzyme.</title>
        <authorList>
            <person name="Zhang Y."/>
        </authorList>
    </citation>
    <scope>NUCLEOTIDE SEQUENCE</scope>
    <source>
        <strain evidence="12">RT37</strain>
    </source>
</reference>
<name>A0AAU7KNS4_9GAMM</name>
<evidence type="ECO:0000256" key="6">
    <source>
        <dbReference type="ARBA" id="ARBA00022723"/>
    </source>
</evidence>
<feature type="binding site" evidence="9">
    <location>
        <begin position="12"/>
        <end position="14"/>
    </location>
    <ligand>
        <name>4-CDP-2-C-methyl-D-erythritol 2-phosphate</name>
        <dbReference type="ChEBI" id="CHEBI:57919"/>
    </ligand>
</feature>
<evidence type="ECO:0000256" key="5">
    <source>
        <dbReference type="ARBA" id="ARBA00012579"/>
    </source>
</evidence>
<evidence type="ECO:0000256" key="10">
    <source>
        <dbReference type="RuleBase" id="RU004395"/>
    </source>
</evidence>
<organism evidence="12">
    <name type="scientific">Halomonas sp. RT37</name>
    <dbReference type="NCBI Taxonomy" id="2950872"/>
    <lineage>
        <taxon>Bacteria</taxon>
        <taxon>Pseudomonadati</taxon>
        <taxon>Pseudomonadota</taxon>
        <taxon>Gammaproteobacteria</taxon>
        <taxon>Oceanospirillales</taxon>
        <taxon>Halomonadaceae</taxon>
        <taxon>Halomonas</taxon>
    </lineage>
</organism>
<keyword evidence="7 9" id="KW-0414">Isoprene biosynthesis</keyword>
<feature type="binding site" evidence="9">
    <location>
        <position position="143"/>
    </location>
    <ligand>
        <name>4-CDP-2-C-methyl-D-erythritol 2-phosphate</name>
        <dbReference type="ChEBI" id="CHEBI:57919"/>
    </ligand>
</feature>
<comment type="pathway">
    <text evidence="2 9">Isoprenoid biosynthesis; isopentenyl diphosphate biosynthesis via DXP pathway; isopentenyl diphosphate from 1-deoxy-D-xylulose 5-phosphate: step 4/6.</text>
</comment>
<comment type="subunit">
    <text evidence="4 9">Homotrimer.</text>
</comment>
<evidence type="ECO:0000256" key="1">
    <source>
        <dbReference type="ARBA" id="ARBA00000200"/>
    </source>
</evidence>
<evidence type="ECO:0000313" key="12">
    <source>
        <dbReference type="EMBL" id="XBO73117.1"/>
    </source>
</evidence>
<keyword evidence="6 9" id="KW-0479">Metal-binding</keyword>
<evidence type="ECO:0000256" key="8">
    <source>
        <dbReference type="ARBA" id="ARBA00023239"/>
    </source>
</evidence>
<dbReference type="PANTHER" id="PTHR43181:SF1">
    <property type="entry name" value="2-C-METHYL-D-ERYTHRITOL 2,4-CYCLODIPHOSPHATE SYNTHASE, CHLOROPLASTIC"/>
    <property type="match status" value="1"/>
</dbReference>
<comment type="function">
    <text evidence="9">Involved in the biosynthesis of isopentenyl diphosphate (IPP) and dimethylallyl diphosphate (DMAPP), two major building blocks of isoprenoid compounds. Catalyzes the conversion of 4-diphosphocytidyl-2-C-methyl-D-erythritol 2-phosphate (CDP-ME2P) to 2-C-methyl-D-erythritol 2,4-cyclodiphosphate (ME-CPP) with a corresponding release of cytidine 5-monophosphate (CMP).</text>
</comment>
<feature type="binding site" evidence="9">
    <location>
        <begin position="104"/>
        <end position="110"/>
    </location>
    <ligand>
        <name>4-CDP-2-C-methyl-D-erythritol 2-phosphate</name>
        <dbReference type="ChEBI" id="CHEBI:57919"/>
    </ligand>
</feature>
<dbReference type="GO" id="GO:0016114">
    <property type="term" value="P:terpenoid biosynthetic process"/>
    <property type="evidence" value="ECO:0007669"/>
    <property type="project" value="InterPro"/>
</dbReference>
<dbReference type="HAMAP" id="MF_00107">
    <property type="entry name" value="IspF"/>
    <property type="match status" value="1"/>
</dbReference>
<dbReference type="Gene3D" id="3.30.1330.50">
    <property type="entry name" value="2-C-methyl-D-erythritol 2,4-cyclodiphosphate synthase"/>
    <property type="match status" value="1"/>
</dbReference>
<feature type="binding site" evidence="9">
    <location>
        <begin position="60"/>
        <end position="62"/>
    </location>
    <ligand>
        <name>4-CDP-2-C-methyl-D-erythritol 2-phosphate</name>
        <dbReference type="ChEBI" id="CHEBI:57919"/>
    </ligand>
</feature>
<dbReference type="InterPro" id="IPR003526">
    <property type="entry name" value="MECDP_synthase"/>
</dbReference>
<protein>
    <recommendedName>
        <fullName evidence="5 9">2-C-methyl-D-erythritol 2,4-cyclodiphosphate synthase</fullName>
        <shortName evidence="9">MECDP-synthase</shortName>
        <shortName evidence="9">MECPP-synthase</shortName>
        <shortName evidence="9">MECPS</shortName>
        <ecNumber evidence="5 9">4.6.1.12</ecNumber>
    </recommendedName>
</protein>
<feature type="binding site" evidence="9">
    <location>
        <position position="12"/>
    </location>
    <ligand>
        <name>a divalent metal cation</name>
        <dbReference type="ChEBI" id="CHEBI:60240"/>
    </ligand>
</feature>
<keyword evidence="8 9" id="KW-0456">Lyase</keyword>
<feature type="site" description="Transition state stabilizer" evidence="9">
    <location>
        <position position="137"/>
    </location>
</feature>
<feature type="binding site" evidence="9">
    <location>
        <position position="146"/>
    </location>
    <ligand>
        <name>4-CDP-2-C-methyl-D-erythritol 2-phosphate</name>
        <dbReference type="ChEBI" id="CHEBI:57919"/>
    </ligand>
</feature>
<dbReference type="EC" id="4.6.1.12" evidence="5 9"/>
<dbReference type="PANTHER" id="PTHR43181">
    <property type="entry name" value="2-C-METHYL-D-ERYTHRITOL 2,4-CYCLODIPHOSPHATE SYNTHASE, CHLOROPLASTIC"/>
    <property type="match status" value="1"/>
</dbReference>
<evidence type="ECO:0000259" key="11">
    <source>
        <dbReference type="Pfam" id="PF02542"/>
    </source>
</evidence>
<comment type="catalytic activity">
    <reaction evidence="1 9 10">
        <text>4-CDP-2-C-methyl-D-erythritol 2-phosphate = 2-C-methyl-D-erythritol 2,4-cyclic diphosphate + CMP</text>
        <dbReference type="Rhea" id="RHEA:23864"/>
        <dbReference type="ChEBI" id="CHEBI:57919"/>
        <dbReference type="ChEBI" id="CHEBI:58483"/>
        <dbReference type="ChEBI" id="CHEBI:60377"/>
        <dbReference type="EC" id="4.6.1.12"/>
    </reaction>
</comment>
<dbReference type="GO" id="GO:0008685">
    <property type="term" value="F:2-C-methyl-D-erythritol 2,4-cyclodiphosphate synthase activity"/>
    <property type="evidence" value="ECO:0007669"/>
    <property type="project" value="UniProtKB-UniRule"/>
</dbReference>
<dbReference type="SUPFAM" id="SSF69765">
    <property type="entry name" value="IpsF-like"/>
    <property type="match status" value="1"/>
</dbReference>
<dbReference type="EMBL" id="CP098827">
    <property type="protein sequence ID" value="XBO73117.1"/>
    <property type="molecule type" value="Genomic_DNA"/>
</dbReference>
<dbReference type="Pfam" id="PF02542">
    <property type="entry name" value="YgbB"/>
    <property type="match status" value="1"/>
</dbReference>
<dbReference type="InterPro" id="IPR036571">
    <property type="entry name" value="MECDP_synthase_sf"/>
</dbReference>
<dbReference type="NCBIfam" id="TIGR00151">
    <property type="entry name" value="ispF"/>
    <property type="match status" value="1"/>
</dbReference>
<evidence type="ECO:0000256" key="7">
    <source>
        <dbReference type="ARBA" id="ARBA00023229"/>
    </source>
</evidence>
<evidence type="ECO:0000256" key="3">
    <source>
        <dbReference type="ARBA" id="ARBA00008480"/>
    </source>
</evidence>
<feature type="binding site" evidence="9">
    <location>
        <begin position="38"/>
        <end position="39"/>
    </location>
    <ligand>
        <name>4-CDP-2-C-methyl-D-erythritol 2-phosphate</name>
        <dbReference type="ChEBI" id="CHEBI:57919"/>
    </ligand>
</feature>
<proteinExistence type="inferred from homology"/>
<evidence type="ECO:0000256" key="2">
    <source>
        <dbReference type="ARBA" id="ARBA00004709"/>
    </source>
</evidence>
<feature type="site" description="Transition state stabilizer" evidence="9">
    <location>
        <position position="38"/>
    </location>
</feature>
<gene>
    <name evidence="9 12" type="primary">ispF</name>
    <name evidence="12" type="ORF">NFG58_04275</name>
</gene>
<evidence type="ECO:0000256" key="4">
    <source>
        <dbReference type="ARBA" id="ARBA00011233"/>
    </source>
</evidence>
<dbReference type="InterPro" id="IPR020555">
    <property type="entry name" value="MECDP_synthase_CS"/>
</dbReference>
<feature type="binding site" evidence="9">
    <location>
        <position position="46"/>
    </location>
    <ligand>
        <name>a divalent metal cation</name>
        <dbReference type="ChEBI" id="CHEBI:60240"/>
    </ligand>
</feature>
<dbReference type="PROSITE" id="PS01350">
    <property type="entry name" value="ISPF"/>
    <property type="match status" value="1"/>
</dbReference>
<dbReference type="GO" id="GO:0046872">
    <property type="term" value="F:metal ion binding"/>
    <property type="evidence" value="ECO:0007669"/>
    <property type="project" value="UniProtKB-KW"/>
</dbReference>
<dbReference type="FunFam" id="3.30.1330.50:FF:000001">
    <property type="entry name" value="2-C-methyl-D-erythritol 2,4-cyclodiphosphate synthase"/>
    <property type="match status" value="1"/>
</dbReference>
<dbReference type="AlphaFoldDB" id="A0AAU7KNS4"/>
<evidence type="ECO:0000256" key="9">
    <source>
        <dbReference type="HAMAP-Rule" id="MF_00107"/>
    </source>
</evidence>